<name>A0A9W3NKE7_ADEB3</name>
<feature type="compositionally biased region" description="Low complexity" evidence="1">
    <location>
        <begin position="215"/>
        <end position="236"/>
    </location>
</feature>
<feature type="region of interest" description="Disordered" evidence="1">
    <location>
        <begin position="1"/>
        <end position="144"/>
    </location>
</feature>
<organism evidence="2">
    <name type="scientific">Bovine adenovirus B serotype 3</name>
    <name type="common">BAdV-3</name>
    <name type="synonym">Mastadenovirus bos3</name>
    <dbReference type="NCBI Taxonomy" id="10510"/>
    <lineage>
        <taxon>Viruses</taxon>
        <taxon>Varidnaviria</taxon>
        <taxon>Bamfordvirae</taxon>
        <taxon>Preplasmiviricota</taxon>
        <taxon>Polisuviricotina</taxon>
        <taxon>Pharingeaviricetes</taxon>
        <taxon>Rowavirales</taxon>
        <taxon>Adenoviridae</taxon>
        <taxon>Mastadenovirus</taxon>
        <taxon>Mastadenovirus bostertium</taxon>
        <taxon>Bovine mastadenovirus B</taxon>
    </lineage>
</organism>
<feature type="compositionally biased region" description="Basic residues" evidence="1">
    <location>
        <begin position="237"/>
        <end position="246"/>
    </location>
</feature>
<evidence type="ECO:0000313" key="2">
    <source>
        <dbReference type="EMBL" id="AEW91344.1"/>
    </source>
</evidence>
<reference evidence="2" key="1">
    <citation type="journal article" date="2011" name="Virol. J.">
        <title>Isolation, identification, and complete genome sequence of a bovine adenovirus type 3 from cattle in China.</title>
        <authorList>
            <person name="Zhu Y.M."/>
            <person name="Yu Z."/>
            <person name="Cai H."/>
            <person name="Gao Y.R."/>
            <person name="Dong X.M."/>
            <person name="Li Z.L."/>
            <person name="Shi H.F."/>
            <person name="Meng Q.F."/>
            <person name="Lu C."/>
            <person name="Xue F."/>
        </authorList>
    </citation>
    <scope>NUCLEOTIDE SEQUENCE [LARGE SCALE GENOMIC DNA]</scope>
    <source>
        <strain evidence="2">HLJ0955</strain>
    </source>
</reference>
<feature type="compositionally biased region" description="Polar residues" evidence="1">
    <location>
        <begin position="1"/>
        <end position="29"/>
    </location>
</feature>
<feature type="compositionally biased region" description="Basic and acidic residues" evidence="1">
    <location>
        <begin position="195"/>
        <end position="208"/>
    </location>
</feature>
<feature type="compositionally biased region" description="Polar residues" evidence="1">
    <location>
        <begin position="262"/>
        <end position="274"/>
    </location>
</feature>
<organismHost>
    <name type="scientific">Bos taurus</name>
    <name type="common">Bovine</name>
    <dbReference type="NCBI Taxonomy" id="9913"/>
</organismHost>
<protein>
    <submittedName>
        <fullName evidence="2">33 kDa protein</fullName>
    </submittedName>
</protein>
<dbReference type="EMBL" id="JN381195">
    <property type="protein sequence ID" value="AEW91344.1"/>
    <property type="molecule type" value="Genomic_DNA"/>
</dbReference>
<evidence type="ECO:0000256" key="1">
    <source>
        <dbReference type="SAM" id="MobiDB-lite"/>
    </source>
</evidence>
<accession>A0A9W3NKE7</accession>
<proteinExistence type="predicted"/>
<feature type="compositionally biased region" description="Acidic residues" evidence="1">
    <location>
        <begin position="51"/>
        <end position="87"/>
    </location>
</feature>
<feature type="compositionally biased region" description="Low complexity" evidence="1">
    <location>
        <begin position="105"/>
        <end position="116"/>
    </location>
</feature>
<sequence length="274" mass="29761">MKPRSMSGTGPSAAQASEGQQPPLQTAGLQASKRAVRKVVASLNPTAALEDISEGEEDFPLTDEEDGDTLESDFSDFTDEDAEEEDMISTPRDQGHSGELEEGEIPATEAATAAKKGQGKKSRWDQQVRSTAPLKGARGKRSYSSWKPLKPTILSCLLQSSGSTAFTRRYLLFRHGVSVPSRVIHYYNSYCRPEADQNRHSEQKEPPECQRGAPSHSSSSSQAFSGTSPPQRSAPSGRRRKHRRPRQAAGANLSHSLCHIPTKSSSAVSPQSEK</sequence>
<feature type="region of interest" description="Disordered" evidence="1">
    <location>
        <begin position="195"/>
        <end position="274"/>
    </location>
</feature>